<dbReference type="EMBL" id="CP114014">
    <property type="protein sequence ID" value="XAY06430.1"/>
    <property type="molecule type" value="Genomic_DNA"/>
</dbReference>
<dbReference type="PANTHER" id="PTHR23028">
    <property type="entry name" value="ACETYLTRANSFERASE"/>
    <property type="match status" value="1"/>
</dbReference>
<name>A0AAU7AXJ4_9ACTN</name>
<keyword evidence="3" id="KW-0012">Acyltransferase</keyword>
<evidence type="ECO:0000256" key="1">
    <source>
        <dbReference type="SAM" id="Phobius"/>
    </source>
</evidence>
<proteinExistence type="predicted"/>
<dbReference type="GO" id="GO:0009103">
    <property type="term" value="P:lipopolysaccharide biosynthetic process"/>
    <property type="evidence" value="ECO:0007669"/>
    <property type="project" value="TreeGrafter"/>
</dbReference>
<dbReference type="AlphaFoldDB" id="A0AAU7AXJ4"/>
<feature type="transmembrane region" description="Helical" evidence="1">
    <location>
        <begin position="326"/>
        <end position="347"/>
    </location>
</feature>
<keyword evidence="1" id="KW-0472">Membrane</keyword>
<dbReference type="InterPro" id="IPR002656">
    <property type="entry name" value="Acyl_transf_3_dom"/>
</dbReference>
<feature type="transmembrane region" description="Helical" evidence="1">
    <location>
        <begin position="232"/>
        <end position="250"/>
    </location>
</feature>
<organism evidence="3">
    <name type="scientific">Paraconexibacter sp. AEG42_29</name>
    <dbReference type="NCBI Taxonomy" id="2997339"/>
    <lineage>
        <taxon>Bacteria</taxon>
        <taxon>Bacillati</taxon>
        <taxon>Actinomycetota</taxon>
        <taxon>Thermoleophilia</taxon>
        <taxon>Solirubrobacterales</taxon>
        <taxon>Paraconexibacteraceae</taxon>
        <taxon>Paraconexibacter</taxon>
    </lineage>
</organism>
<keyword evidence="1" id="KW-1133">Transmembrane helix</keyword>
<dbReference type="Pfam" id="PF01757">
    <property type="entry name" value="Acyl_transf_3"/>
    <property type="match status" value="1"/>
</dbReference>
<sequence>MDRAPALDAVRGCAALAIVVLHVWLYTTTAAEKGDSVLDGVVHQFRLGVPLFFCLSGFLLYRAWVTAVRDGGALPRIAEYARRRAWRIVPAYGLALVGSLALLVPFSDVRGVDVPEAQYLALFLVFASNLHSATNGALDPPMWTLAVEVQFYVVLPLVAALVLSRTPVRLRPALLIVPPALLLAAGIAFNVVAAGRPANLVVANSLPALVPCFAAGMAAAVVFGSGLLRSRWVSAALLAGGAGLVVLNGIWHEGNAGVAGRIWRDLPAAVGFAAIVLVAARPTTSRVLHSRSVRALGDLSFPMYLWHMPVMLGLRGFGLFPEGRPVAALAVVLAVTIPVSWASWTLLERPALRFSAARARRRVPVAVPAVPAVRGVPAAAAIAAPAARPAVRRPAADAAAA</sequence>
<dbReference type="KEGG" id="parq:DSM112329_03301"/>
<feature type="domain" description="Acyltransferase 3" evidence="2">
    <location>
        <begin position="6"/>
        <end position="343"/>
    </location>
</feature>
<dbReference type="GO" id="GO:0016020">
    <property type="term" value="C:membrane"/>
    <property type="evidence" value="ECO:0007669"/>
    <property type="project" value="TreeGrafter"/>
</dbReference>
<evidence type="ECO:0000259" key="2">
    <source>
        <dbReference type="Pfam" id="PF01757"/>
    </source>
</evidence>
<keyword evidence="3" id="KW-0808">Transferase</keyword>
<reference evidence="3" key="1">
    <citation type="submission" date="2022-12" db="EMBL/GenBank/DDBJ databases">
        <title>Paraconexibacter alkalitolerans sp. nov. and Baekduia alba sp. nov., isolated from soil and emended description of the genera Paraconexibacter (Chun et al., 2020) and Baekduia (An et al., 2020).</title>
        <authorList>
            <person name="Vieira S."/>
            <person name="Huber K.J."/>
            <person name="Geppert A."/>
            <person name="Wolf J."/>
            <person name="Neumann-Schaal M."/>
            <person name="Muesken M."/>
            <person name="Overmann J."/>
        </authorList>
    </citation>
    <scope>NUCLEOTIDE SEQUENCE</scope>
    <source>
        <strain evidence="3">AEG42_29</strain>
    </source>
</reference>
<dbReference type="EC" id="2.3.1.-" evidence="3"/>
<feature type="transmembrane region" description="Helical" evidence="1">
    <location>
        <begin position="142"/>
        <end position="163"/>
    </location>
</feature>
<dbReference type="PANTHER" id="PTHR23028:SF53">
    <property type="entry name" value="ACYL_TRANSF_3 DOMAIN-CONTAINING PROTEIN"/>
    <property type="match status" value="1"/>
</dbReference>
<feature type="transmembrane region" description="Helical" evidence="1">
    <location>
        <begin position="85"/>
        <end position="106"/>
    </location>
</feature>
<dbReference type="InterPro" id="IPR050879">
    <property type="entry name" value="Acyltransferase_3"/>
</dbReference>
<dbReference type="GO" id="GO:0016747">
    <property type="term" value="F:acyltransferase activity, transferring groups other than amino-acyl groups"/>
    <property type="evidence" value="ECO:0007669"/>
    <property type="project" value="InterPro"/>
</dbReference>
<feature type="transmembrane region" description="Helical" evidence="1">
    <location>
        <begin position="9"/>
        <end position="27"/>
    </location>
</feature>
<dbReference type="RefSeq" id="WP_354697664.1">
    <property type="nucleotide sequence ID" value="NZ_CP114014.1"/>
</dbReference>
<feature type="transmembrane region" description="Helical" evidence="1">
    <location>
        <begin position="262"/>
        <end position="280"/>
    </location>
</feature>
<protein>
    <submittedName>
        <fullName evidence="3">O-acetyltransferase OatA</fullName>
        <ecNumber evidence="3">2.3.1.-</ecNumber>
    </submittedName>
</protein>
<accession>A0AAU7AXJ4</accession>
<feature type="transmembrane region" description="Helical" evidence="1">
    <location>
        <begin position="206"/>
        <end position="225"/>
    </location>
</feature>
<feature type="transmembrane region" description="Helical" evidence="1">
    <location>
        <begin position="175"/>
        <end position="194"/>
    </location>
</feature>
<keyword evidence="1" id="KW-0812">Transmembrane</keyword>
<evidence type="ECO:0000313" key="3">
    <source>
        <dbReference type="EMBL" id="XAY06430.1"/>
    </source>
</evidence>
<gene>
    <name evidence="3" type="primary">oatA_2</name>
    <name evidence="3" type="ORF">DSM112329_03301</name>
</gene>
<feature type="transmembrane region" description="Helical" evidence="1">
    <location>
        <begin position="47"/>
        <end position="64"/>
    </location>
</feature>